<dbReference type="Proteomes" id="UP000177894">
    <property type="component" value="Chromosome"/>
</dbReference>
<evidence type="ECO:0000313" key="3">
    <source>
        <dbReference type="Proteomes" id="UP000177894"/>
    </source>
</evidence>
<protein>
    <recommendedName>
        <fullName evidence="5">Rubrerythrin diiron-binding domain-containing protein</fullName>
    </recommendedName>
</protein>
<dbReference type="EMBL" id="CP017603">
    <property type="protein sequence ID" value="AOY78037.1"/>
    <property type="molecule type" value="Genomic_DNA"/>
</dbReference>
<sequence length="154" mass="18030">MGYTIIDVLDKLIKVKEIGHNMYAAIVAGEETNARIKTVAKVFAIEKNKHIMTYKSLRNQMITENFEEIDFDIYDKVSKLISRFNYAYPENIMDIKEFLRFSLKFEKENLALVINIQGLFVRTLKDIDSSAYNVLAEIIKEEEKHIRSIEIFVK</sequence>
<gene>
    <name evidence="1" type="ORF">BJL90_20520</name>
    <name evidence="2" type="ORF">CLFO_30790</name>
</gene>
<dbReference type="RefSeq" id="WP_070972595.1">
    <property type="nucleotide sequence ID" value="NZ_CP017603.1"/>
</dbReference>
<dbReference type="EMBL" id="CP020559">
    <property type="protein sequence ID" value="ARE88673.1"/>
    <property type="molecule type" value="Genomic_DNA"/>
</dbReference>
<reference evidence="1 3" key="1">
    <citation type="submission" date="2016-10" db="EMBL/GenBank/DDBJ databases">
        <title>Complete Genome Sequence of Acetogen Clostridium formicoaceticum ATCC 27076.</title>
        <authorList>
            <person name="Bao T."/>
            <person name="Cheng C."/>
            <person name="Zhao J."/>
            <person name="Yang S.-T."/>
            <person name="Wang J."/>
            <person name="Wang M."/>
        </authorList>
    </citation>
    <scope>NUCLEOTIDE SEQUENCE [LARGE SCALE GENOMIC DNA]</scope>
    <source>
        <strain evidence="1 3">ATCC 27076</strain>
    </source>
</reference>
<organism evidence="2 4">
    <name type="scientific">Clostridium formicaceticum</name>
    <dbReference type="NCBI Taxonomy" id="1497"/>
    <lineage>
        <taxon>Bacteria</taxon>
        <taxon>Bacillati</taxon>
        <taxon>Bacillota</taxon>
        <taxon>Clostridia</taxon>
        <taxon>Eubacteriales</taxon>
        <taxon>Clostridiaceae</taxon>
        <taxon>Clostridium</taxon>
    </lineage>
</organism>
<dbReference type="KEGG" id="cfm:BJL90_20520"/>
<dbReference type="SUPFAM" id="SSF47240">
    <property type="entry name" value="Ferritin-like"/>
    <property type="match status" value="1"/>
</dbReference>
<dbReference type="Proteomes" id="UP000192478">
    <property type="component" value="Chromosome"/>
</dbReference>
<dbReference type="InterPro" id="IPR009078">
    <property type="entry name" value="Ferritin-like_SF"/>
</dbReference>
<dbReference type="InterPro" id="IPR012347">
    <property type="entry name" value="Ferritin-like"/>
</dbReference>
<keyword evidence="3" id="KW-1185">Reference proteome</keyword>
<proteinExistence type="predicted"/>
<evidence type="ECO:0000313" key="2">
    <source>
        <dbReference type="EMBL" id="ARE88673.1"/>
    </source>
</evidence>
<evidence type="ECO:0000313" key="4">
    <source>
        <dbReference type="Proteomes" id="UP000192478"/>
    </source>
</evidence>
<dbReference type="Gene3D" id="1.20.1260.10">
    <property type="match status" value="1"/>
</dbReference>
<accession>A0AAC9RPK5</accession>
<reference evidence="2 4" key="2">
    <citation type="submission" date="2017-03" db="EMBL/GenBank/DDBJ databases">
        <title>Complete sequence of Clostridium formicaceticum DSM 92.</title>
        <authorList>
            <person name="Poehlein A."/>
            <person name="Karl M."/>
            <person name="Bengelsdorf F.R."/>
            <person name="Duerre P."/>
            <person name="Daniel R."/>
        </authorList>
    </citation>
    <scope>NUCLEOTIDE SEQUENCE [LARGE SCALE GENOMIC DNA]</scope>
    <source>
        <strain evidence="2 4">DSM 92</strain>
    </source>
</reference>
<dbReference type="AlphaFoldDB" id="A0AAC9RPK5"/>
<evidence type="ECO:0000313" key="1">
    <source>
        <dbReference type="EMBL" id="AOY78037.1"/>
    </source>
</evidence>
<name>A0AAC9RPK5_9CLOT</name>
<evidence type="ECO:0008006" key="5">
    <source>
        <dbReference type="Google" id="ProtNLM"/>
    </source>
</evidence>